<dbReference type="CDD" id="cd00067">
    <property type="entry name" value="GAL4"/>
    <property type="match status" value="1"/>
</dbReference>
<evidence type="ECO:0000259" key="2">
    <source>
        <dbReference type="PROSITE" id="PS50048"/>
    </source>
</evidence>
<feature type="domain" description="Zn(2)-C6 fungal-type" evidence="2">
    <location>
        <begin position="22"/>
        <end position="52"/>
    </location>
</feature>
<dbReference type="PROSITE" id="PS00463">
    <property type="entry name" value="ZN2_CY6_FUNGAL_1"/>
    <property type="match status" value="1"/>
</dbReference>
<proteinExistence type="predicted"/>
<dbReference type="Gene3D" id="4.10.240.10">
    <property type="entry name" value="Zn(2)-C6 fungal-type DNA-binding domain"/>
    <property type="match status" value="1"/>
</dbReference>
<name>A0A0D1YH42_9PEZI</name>
<dbReference type="InterPro" id="IPR052400">
    <property type="entry name" value="Zn2-C6_fungal_TF"/>
</dbReference>
<dbReference type="PROSITE" id="PS50048">
    <property type="entry name" value="ZN2_CY6_FUNGAL_2"/>
    <property type="match status" value="1"/>
</dbReference>
<dbReference type="PANTHER" id="PTHR47657">
    <property type="entry name" value="STEROL REGULATORY ELEMENT-BINDING PROTEIN ECM22"/>
    <property type="match status" value="1"/>
</dbReference>
<organism evidence="3 4">
    <name type="scientific">Verruconis gallopava</name>
    <dbReference type="NCBI Taxonomy" id="253628"/>
    <lineage>
        <taxon>Eukaryota</taxon>
        <taxon>Fungi</taxon>
        <taxon>Dikarya</taxon>
        <taxon>Ascomycota</taxon>
        <taxon>Pezizomycotina</taxon>
        <taxon>Dothideomycetes</taxon>
        <taxon>Pleosporomycetidae</taxon>
        <taxon>Venturiales</taxon>
        <taxon>Sympoventuriaceae</taxon>
        <taxon>Verruconis</taxon>
    </lineage>
</organism>
<dbReference type="OrthoDB" id="416217at2759"/>
<dbReference type="InterPro" id="IPR036864">
    <property type="entry name" value="Zn2-C6_fun-type_DNA-bd_sf"/>
</dbReference>
<protein>
    <recommendedName>
        <fullName evidence="2">Zn(2)-C6 fungal-type domain-containing protein</fullName>
    </recommendedName>
</protein>
<accession>A0A0D1YH42</accession>
<gene>
    <name evidence="3" type="ORF">PV09_08315</name>
</gene>
<dbReference type="Pfam" id="PF00172">
    <property type="entry name" value="Zn_clus"/>
    <property type="match status" value="1"/>
</dbReference>
<dbReference type="GO" id="GO:0008270">
    <property type="term" value="F:zinc ion binding"/>
    <property type="evidence" value="ECO:0007669"/>
    <property type="project" value="InterPro"/>
</dbReference>
<dbReference type="InterPro" id="IPR001138">
    <property type="entry name" value="Zn2Cys6_DnaBD"/>
</dbReference>
<keyword evidence="1" id="KW-0539">Nucleus</keyword>
<dbReference type="InParanoid" id="A0A0D1YH42"/>
<dbReference type="GeneID" id="27316288"/>
<dbReference type="SUPFAM" id="SSF57701">
    <property type="entry name" value="Zn2/Cys6 DNA-binding domain"/>
    <property type="match status" value="1"/>
</dbReference>
<dbReference type="SMART" id="SM00066">
    <property type="entry name" value="GAL4"/>
    <property type="match status" value="1"/>
</dbReference>
<sequence length="417" mass="46902">MKSGCPRGVPAERRIMRRSRFGCRNCKLRKLKCDEGKPQCERCTLFGIICNYMPNTADLQPIAGGLVSPFPGGKSRGFRHLPDAIWASDGSNFFHLNSKCQDFITRYLGRSLMVPDDPNMFEANRELLKLAFTHPYLMHASLAIAFAYDRHLNNPSDGRLTIEEWYHWSQSIALFNQRLKEPMETKDMDAIWGTAAALAVLTFSSPDAHSPEESWPLKPSATSDLAWLHMSNGKMSLWRITNPLRPDSLFRVMAATYAHINAPFPEKGIDGIPGPLATVCNLEKSSTAENNPFFNAAHAVSQLYELPDSQVTVGQTGRFTRSICGAFERLLQEKDPVVLLLLYLWYQKAGRSIWWVGLRAKVECPSICSYLRLHHKEHSAIHAFLPGGSLADCWTYSDLKLDQTGAPQIHVDMDFLA</sequence>
<dbReference type="EMBL" id="KN847567">
    <property type="protein sequence ID" value="KIW00137.1"/>
    <property type="molecule type" value="Genomic_DNA"/>
</dbReference>
<dbReference type="RefSeq" id="XP_016210006.1">
    <property type="nucleotide sequence ID" value="XM_016362189.1"/>
</dbReference>
<dbReference type="VEuPathDB" id="FungiDB:PV09_08315"/>
<evidence type="ECO:0000256" key="1">
    <source>
        <dbReference type="ARBA" id="ARBA00023242"/>
    </source>
</evidence>
<keyword evidence="4" id="KW-1185">Reference proteome</keyword>
<reference evidence="3 4" key="1">
    <citation type="submission" date="2015-01" db="EMBL/GenBank/DDBJ databases">
        <title>The Genome Sequence of Ochroconis gallopava CBS43764.</title>
        <authorList>
            <consortium name="The Broad Institute Genomics Platform"/>
            <person name="Cuomo C."/>
            <person name="de Hoog S."/>
            <person name="Gorbushina A."/>
            <person name="Stielow B."/>
            <person name="Teixiera M."/>
            <person name="Abouelleil A."/>
            <person name="Chapman S.B."/>
            <person name="Priest M."/>
            <person name="Young S.K."/>
            <person name="Wortman J."/>
            <person name="Nusbaum C."/>
            <person name="Birren B."/>
        </authorList>
    </citation>
    <scope>NUCLEOTIDE SEQUENCE [LARGE SCALE GENOMIC DNA]</scope>
    <source>
        <strain evidence="3 4">CBS 43764</strain>
    </source>
</reference>
<evidence type="ECO:0000313" key="4">
    <source>
        <dbReference type="Proteomes" id="UP000053259"/>
    </source>
</evidence>
<dbReference type="Proteomes" id="UP000053259">
    <property type="component" value="Unassembled WGS sequence"/>
</dbReference>
<dbReference type="HOGENOM" id="CLU_024934_9_2_1"/>
<dbReference type="GO" id="GO:0000981">
    <property type="term" value="F:DNA-binding transcription factor activity, RNA polymerase II-specific"/>
    <property type="evidence" value="ECO:0007669"/>
    <property type="project" value="InterPro"/>
</dbReference>
<evidence type="ECO:0000313" key="3">
    <source>
        <dbReference type="EMBL" id="KIW00137.1"/>
    </source>
</evidence>
<dbReference type="AlphaFoldDB" id="A0A0D1YH42"/>
<dbReference type="PANTHER" id="PTHR47657:SF11">
    <property type="entry name" value="FINGER DOMAIN PROTEIN, PUTATIVE (AFU_ORTHOLOGUE AFUA_1G01650)-RELATED"/>
    <property type="match status" value="1"/>
</dbReference>